<comment type="caution">
    <text evidence="3">The sequence shown here is derived from an EMBL/GenBank/DDBJ whole genome shotgun (WGS) entry which is preliminary data.</text>
</comment>
<feature type="region of interest" description="Disordered" evidence="1">
    <location>
        <begin position="67"/>
        <end position="189"/>
    </location>
</feature>
<evidence type="ECO:0000313" key="4">
    <source>
        <dbReference type="Proteomes" id="UP000753724"/>
    </source>
</evidence>
<feature type="compositionally biased region" description="Pro residues" evidence="1">
    <location>
        <begin position="89"/>
        <end position="99"/>
    </location>
</feature>
<protein>
    <submittedName>
        <fullName evidence="3">Uncharacterized protein</fullName>
    </submittedName>
</protein>
<sequence length="528" mass="53862">MIAPDRHDPCGLHGADHGPRAPQGGRAWRIWRAGAVTGLMALGLLAMGQHLSAQPAASDAPRIVALPLSPLDDGPTTGPSIAKAGAKPTPNPTQKPAPKPTSQARAESKPKPAPSASPAPRAGAEKAPPHRAEGKSAPHPIASDATARPAHDAPRPTPRPDAASHTPLARTPPASSASAASAAGAALGQRLQHRPADGLSWQAGLDMAKDLAVTLGLAVMAAAALLGWVLARALMARRRADSPATPPATMPDEGEDAHAGEDAPILPGPARKPLSAADDARDNASDGPVPRPARFAPFADAPFTPGLPFAEVEEPIPDLSSLTAPAPAPIPVAPAAQDGTPSRTAAPMLNATLEALRFSTTLSNATLRYRLRLHHAGAADLGPVVVRMALGAGDDSLDAGDGALDADGLPPAPPWLAVAHEGDELAAGADVEWTGQLRVSLKRLNSGPLAGSGLALPMVWVEVQAARIAGESGDKGERPPPVTLHRGWLIGEGEPDSAPEPTPSAITPLRLDQGPITIMSPRAWPVAR</sequence>
<feature type="compositionally biased region" description="Basic and acidic residues" evidence="1">
    <location>
        <begin position="1"/>
        <end position="19"/>
    </location>
</feature>
<feature type="transmembrane region" description="Helical" evidence="2">
    <location>
        <begin position="211"/>
        <end position="231"/>
    </location>
</feature>
<evidence type="ECO:0000256" key="1">
    <source>
        <dbReference type="SAM" id="MobiDB-lite"/>
    </source>
</evidence>
<keyword evidence="2" id="KW-0812">Transmembrane</keyword>
<gene>
    <name evidence="3" type="ORF">GTZ99_09905</name>
</gene>
<feature type="region of interest" description="Disordered" evidence="1">
    <location>
        <begin position="241"/>
        <end position="297"/>
    </location>
</feature>
<keyword evidence="4" id="KW-1185">Reference proteome</keyword>
<organism evidence="3 4">
    <name type="scientific">Novosphingobium ovatum</name>
    <dbReference type="NCBI Taxonomy" id="1908523"/>
    <lineage>
        <taxon>Bacteria</taxon>
        <taxon>Pseudomonadati</taxon>
        <taxon>Pseudomonadota</taxon>
        <taxon>Alphaproteobacteria</taxon>
        <taxon>Sphingomonadales</taxon>
        <taxon>Sphingomonadaceae</taxon>
        <taxon>Novosphingobium</taxon>
    </lineage>
</organism>
<reference evidence="4" key="1">
    <citation type="submission" date="2020-01" db="EMBL/GenBank/DDBJ databases">
        <title>Sphingomonas sp. strain CSW-10.</title>
        <authorList>
            <person name="Chen W.-M."/>
        </authorList>
    </citation>
    <scope>NUCLEOTIDE SEQUENCE [LARGE SCALE GENOMIC DNA]</scope>
    <source>
        <strain evidence="4">FSY-8</strain>
    </source>
</reference>
<dbReference type="Proteomes" id="UP000753724">
    <property type="component" value="Unassembled WGS sequence"/>
</dbReference>
<dbReference type="RefSeq" id="WP_161718321.1">
    <property type="nucleotide sequence ID" value="NZ_JAAAPO010000003.1"/>
</dbReference>
<evidence type="ECO:0000256" key="2">
    <source>
        <dbReference type="SAM" id="Phobius"/>
    </source>
</evidence>
<feature type="region of interest" description="Disordered" evidence="1">
    <location>
        <begin position="1"/>
        <end position="23"/>
    </location>
</feature>
<evidence type="ECO:0000313" key="3">
    <source>
        <dbReference type="EMBL" id="NBC36870.1"/>
    </source>
</evidence>
<feature type="compositionally biased region" description="Low complexity" evidence="1">
    <location>
        <begin position="174"/>
        <end position="186"/>
    </location>
</feature>
<accession>A0ABW9XEC9</accession>
<dbReference type="EMBL" id="JAAAPO010000003">
    <property type="protein sequence ID" value="NBC36870.1"/>
    <property type="molecule type" value="Genomic_DNA"/>
</dbReference>
<feature type="compositionally biased region" description="Basic and acidic residues" evidence="1">
    <location>
        <begin position="123"/>
        <end position="136"/>
    </location>
</feature>
<keyword evidence="2" id="KW-1133">Transmembrane helix</keyword>
<proteinExistence type="predicted"/>
<keyword evidence="2" id="KW-0472">Membrane</keyword>
<name>A0ABW9XEC9_9SPHN</name>